<organism evidence="2 4">
    <name type="scientific">Anaerobacillus isosaccharinicus</name>
    <dbReference type="NCBI Taxonomy" id="1532552"/>
    <lineage>
        <taxon>Bacteria</taxon>
        <taxon>Bacillati</taxon>
        <taxon>Bacillota</taxon>
        <taxon>Bacilli</taxon>
        <taxon>Bacillales</taxon>
        <taxon>Bacillaceae</taxon>
        <taxon>Anaerobacillus</taxon>
    </lineage>
</organism>
<gene>
    <name evidence="3" type="ORF">AWH56_022295</name>
    <name evidence="2" type="ORF">AWH56_20050</name>
</gene>
<reference evidence="3" key="4">
    <citation type="submission" date="2020-10" db="EMBL/GenBank/DDBJ databases">
        <authorList>
            <person name="Bassil N.M."/>
            <person name="Lloyd J.R."/>
        </authorList>
    </citation>
    <scope>NUCLEOTIDE SEQUENCE</scope>
    <source>
        <strain evidence="3">NB2006</strain>
    </source>
</reference>
<evidence type="ECO:0000313" key="2">
    <source>
        <dbReference type="EMBL" id="OIJ07604.1"/>
    </source>
</evidence>
<keyword evidence="1" id="KW-0472">Membrane</keyword>
<dbReference type="AlphaFoldDB" id="A0A1S2L5L8"/>
<reference evidence="3 4" key="2">
    <citation type="journal article" date="2017" name="Genome Announc.">
        <title>Draft Genome Sequences of Four Alkaliphilic Bacteria Belonging to the Anaerobacillus Genus.</title>
        <authorList>
            <person name="Bassil N.M."/>
            <person name="Lloyd J.R."/>
        </authorList>
    </citation>
    <scope>NUCLEOTIDE SEQUENCE [LARGE SCALE GENOMIC DNA]</scope>
    <source>
        <strain evidence="3 4">NB2006</strain>
    </source>
</reference>
<feature type="transmembrane region" description="Helical" evidence="1">
    <location>
        <begin position="77"/>
        <end position="97"/>
    </location>
</feature>
<name>A0A1S2L5L8_9BACI</name>
<dbReference type="EMBL" id="CP063356">
    <property type="protein sequence ID" value="QOY35388.1"/>
    <property type="molecule type" value="Genomic_DNA"/>
</dbReference>
<reference evidence="3 4" key="3">
    <citation type="journal article" date="2019" name="Int. J. Syst. Evol. Microbiol.">
        <title>Anaerobacillus isosaccharinicus sp. nov., an alkaliphilic bacterium which degrades isosaccharinic acid.</title>
        <authorList>
            <person name="Bassil N.M."/>
            <person name="Lloyd J.R."/>
        </authorList>
    </citation>
    <scope>NUCLEOTIDE SEQUENCE [LARGE SCALE GENOMIC DNA]</scope>
    <source>
        <strain evidence="3 4">NB2006</strain>
    </source>
</reference>
<feature type="transmembrane region" description="Helical" evidence="1">
    <location>
        <begin position="46"/>
        <end position="71"/>
    </location>
</feature>
<dbReference type="EMBL" id="LQXD01000167">
    <property type="protein sequence ID" value="OIJ07604.1"/>
    <property type="molecule type" value="Genomic_DNA"/>
</dbReference>
<dbReference type="Proteomes" id="UP000180175">
    <property type="component" value="Chromosome"/>
</dbReference>
<sequence length="174" mass="20014">MTLFLFVGVLGVMVALLFKRSLLNIVPDDHSWVIKLRNRQWFSNYLLAGAFLFCLNGVLFFGTMLVLYVFIYFSIPFLHLFVMLFAVIMSILLWLIVHKAWCGVKRNRWKLGFVGSGFYFVLTSVFFYMYVTLEPTYPGDDLFMKGMGLFLAIIVTTVAGITCFVITGLSHKRD</sequence>
<accession>A0A1S2L5L8</accession>
<proteinExistence type="predicted"/>
<dbReference type="KEGG" id="aia:AWH56_022295"/>
<keyword evidence="1" id="KW-0812">Transmembrane</keyword>
<protein>
    <submittedName>
        <fullName evidence="2">Uncharacterized protein</fullName>
    </submittedName>
</protein>
<evidence type="ECO:0000313" key="3">
    <source>
        <dbReference type="EMBL" id="QOY35388.1"/>
    </source>
</evidence>
<feature type="transmembrane region" description="Helical" evidence="1">
    <location>
        <begin position="149"/>
        <end position="169"/>
    </location>
</feature>
<evidence type="ECO:0000313" key="4">
    <source>
        <dbReference type="Proteomes" id="UP000180175"/>
    </source>
</evidence>
<feature type="transmembrane region" description="Helical" evidence="1">
    <location>
        <begin position="6"/>
        <end position="26"/>
    </location>
</feature>
<dbReference type="OrthoDB" id="2629110at2"/>
<keyword evidence="1" id="KW-1133">Transmembrane helix</keyword>
<keyword evidence="4" id="KW-1185">Reference proteome</keyword>
<feature type="transmembrane region" description="Helical" evidence="1">
    <location>
        <begin position="109"/>
        <end position="129"/>
    </location>
</feature>
<evidence type="ECO:0000256" key="1">
    <source>
        <dbReference type="SAM" id="Phobius"/>
    </source>
</evidence>
<reference evidence="2 4" key="1">
    <citation type="submission" date="2016-10" db="EMBL/GenBank/DDBJ databases">
        <title>Draft genome sequences of four alkaliphilic bacteria belonging to the Anaerobacillus genus.</title>
        <authorList>
            <person name="Bassil N.M."/>
            <person name="Lloyd J.R."/>
        </authorList>
    </citation>
    <scope>NUCLEOTIDE SEQUENCE [LARGE SCALE GENOMIC DNA]</scope>
    <source>
        <strain evidence="2 4">NB2006</strain>
    </source>
</reference>
<dbReference type="RefSeq" id="WP_071318736.1">
    <property type="nucleotide sequence ID" value="NZ_CP063356.2"/>
</dbReference>